<name>R6U5G4_9BACT</name>
<reference evidence="1" key="1">
    <citation type="submission" date="2012-11" db="EMBL/GenBank/DDBJ databases">
        <title>Dependencies among metagenomic species, viruses, plasmids and units of genetic variation.</title>
        <authorList>
            <person name="Nielsen H.B."/>
            <person name="Almeida M."/>
            <person name="Juncker A.S."/>
            <person name="Rasmussen S."/>
            <person name="Li J."/>
            <person name="Sunagawa S."/>
            <person name="Plichta D."/>
            <person name="Gautier L."/>
            <person name="Le Chatelier E."/>
            <person name="Peletier E."/>
            <person name="Bonde I."/>
            <person name="Nielsen T."/>
            <person name="Manichanh C."/>
            <person name="Arumugam M."/>
            <person name="Batto J."/>
            <person name="Santos M.B.Q.D."/>
            <person name="Blom N."/>
            <person name="Borruel N."/>
            <person name="Burgdorf K.S."/>
            <person name="Boumezbeur F."/>
            <person name="Casellas F."/>
            <person name="Dore J."/>
            <person name="Guarner F."/>
            <person name="Hansen T."/>
            <person name="Hildebrand F."/>
            <person name="Kaas R.S."/>
            <person name="Kennedy S."/>
            <person name="Kristiansen K."/>
            <person name="Kultima J.R."/>
            <person name="Leonard P."/>
            <person name="Levenez F."/>
            <person name="Lund O."/>
            <person name="Moumen B."/>
            <person name="Le Paslier D."/>
            <person name="Pons N."/>
            <person name="Pedersen O."/>
            <person name="Prifti E."/>
            <person name="Qin J."/>
            <person name="Raes J."/>
            <person name="Tap J."/>
            <person name="Tims S."/>
            <person name="Ussery D.W."/>
            <person name="Yamada T."/>
            <person name="MetaHit consortium"/>
            <person name="Renault P."/>
            <person name="Sicheritz-Ponten T."/>
            <person name="Bork P."/>
            <person name="Wang J."/>
            <person name="Brunak S."/>
            <person name="Ehrlich S.D."/>
        </authorList>
    </citation>
    <scope>NUCLEOTIDE SEQUENCE [LARGE SCALE GENOMIC DNA]</scope>
</reference>
<sequence length="265" mass="28153">MGGTGGFVVLVVLCVVPDVALPVDAVLRRIVVEAFPPDGVVVGIERNVSEDGILLCCGESIGVGVLVCSGSDAEEAVFGVDCPEAAVLADPQPCDVIADAPHLVALLAEELRRNEHCEIGLSAGRREGGSDVLDVSVRILKPEDKHMLCHPALFSAEVGCYPECEALLSEKHVSAVTGVDRPDRVVLREVAYVPVVLVDVGAGMESLNKVGAVSEDIKNVLSCSCHDEHIEDNIYRVGKLDSDLCEIGFRYTHRVGNNIHCSALH</sequence>
<organism evidence="1 2">
    <name type="scientific">Candidatus Colimorpha enterica</name>
    <dbReference type="NCBI Taxonomy" id="3083063"/>
    <lineage>
        <taxon>Bacteria</taxon>
        <taxon>Pseudomonadati</taxon>
        <taxon>Bacteroidota</taxon>
        <taxon>Bacteroidia</taxon>
        <taxon>Bacteroidales</taxon>
        <taxon>Candidatus Colimorpha</taxon>
    </lineage>
</organism>
<proteinExistence type="predicted"/>
<accession>R6U5G4</accession>
<dbReference type="AlphaFoldDB" id="R6U5G4"/>
<dbReference type="EMBL" id="CBFW010000293">
    <property type="protein sequence ID" value="CDC75341.1"/>
    <property type="molecule type" value="Genomic_DNA"/>
</dbReference>
<protein>
    <submittedName>
        <fullName evidence="1">Uncharacterized protein</fullName>
    </submittedName>
</protein>
<evidence type="ECO:0000313" key="1">
    <source>
        <dbReference type="EMBL" id="CDC75341.1"/>
    </source>
</evidence>
<evidence type="ECO:0000313" key="2">
    <source>
        <dbReference type="Proteomes" id="UP000017938"/>
    </source>
</evidence>
<comment type="caution">
    <text evidence="1">The sequence shown here is derived from an EMBL/GenBank/DDBJ whole genome shotgun (WGS) entry which is preliminary data.</text>
</comment>
<dbReference type="Proteomes" id="UP000017938">
    <property type="component" value="Unassembled WGS sequence"/>
</dbReference>
<gene>
    <name evidence="1" type="ORF">BN580_01809</name>
</gene>